<proteinExistence type="predicted"/>
<organism evidence="1 2">
    <name type="scientific">Crepidotus variabilis</name>
    <dbReference type="NCBI Taxonomy" id="179855"/>
    <lineage>
        <taxon>Eukaryota</taxon>
        <taxon>Fungi</taxon>
        <taxon>Dikarya</taxon>
        <taxon>Basidiomycota</taxon>
        <taxon>Agaricomycotina</taxon>
        <taxon>Agaricomycetes</taxon>
        <taxon>Agaricomycetidae</taxon>
        <taxon>Agaricales</taxon>
        <taxon>Agaricineae</taxon>
        <taxon>Crepidotaceae</taxon>
        <taxon>Crepidotus</taxon>
    </lineage>
</organism>
<gene>
    <name evidence="1" type="ORF">CPB83DRAFT_848342</name>
</gene>
<dbReference type="SUPFAM" id="SSF81383">
    <property type="entry name" value="F-box domain"/>
    <property type="match status" value="1"/>
</dbReference>
<dbReference type="AlphaFoldDB" id="A0A9P6JU23"/>
<keyword evidence="2" id="KW-1185">Reference proteome</keyword>
<dbReference type="Proteomes" id="UP000807306">
    <property type="component" value="Unassembled WGS sequence"/>
</dbReference>
<name>A0A9P6JU23_9AGAR</name>
<comment type="caution">
    <text evidence="1">The sequence shown here is derived from an EMBL/GenBank/DDBJ whole genome shotgun (WGS) entry which is preliminary data.</text>
</comment>
<reference evidence="1" key="1">
    <citation type="submission" date="2020-11" db="EMBL/GenBank/DDBJ databases">
        <authorList>
            <consortium name="DOE Joint Genome Institute"/>
            <person name="Ahrendt S."/>
            <person name="Riley R."/>
            <person name="Andreopoulos W."/>
            <person name="Labutti K."/>
            <person name="Pangilinan J."/>
            <person name="Ruiz-Duenas F.J."/>
            <person name="Barrasa J.M."/>
            <person name="Sanchez-Garcia M."/>
            <person name="Camarero S."/>
            <person name="Miyauchi S."/>
            <person name="Serrano A."/>
            <person name="Linde D."/>
            <person name="Babiker R."/>
            <person name="Drula E."/>
            <person name="Ayuso-Fernandez I."/>
            <person name="Pacheco R."/>
            <person name="Padilla G."/>
            <person name="Ferreira P."/>
            <person name="Barriuso J."/>
            <person name="Kellner H."/>
            <person name="Castanera R."/>
            <person name="Alfaro M."/>
            <person name="Ramirez L."/>
            <person name="Pisabarro A.G."/>
            <person name="Kuo A."/>
            <person name="Tritt A."/>
            <person name="Lipzen A."/>
            <person name="He G."/>
            <person name="Yan M."/>
            <person name="Ng V."/>
            <person name="Cullen D."/>
            <person name="Martin F."/>
            <person name="Rosso M.-N."/>
            <person name="Henrissat B."/>
            <person name="Hibbett D."/>
            <person name="Martinez A.T."/>
            <person name="Grigoriev I.V."/>
        </authorList>
    </citation>
    <scope>NUCLEOTIDE SEQUENCE</scope>
    <source>
        <strain evidence="1">CBS 506.95</strain>
    </source>
</reference>
<accession>A0A9P6JU23</accession>
<evidence type="ECO:0000313" key="1">
    <source>
        <dbReference type="EMBL" id="KAF9532100.1"/>
    </source>
</evidence>
<dbReference type="OrthoDB" id="3219396at2759"/>
<sequence>MSSWVSGALDKVKYAFDLYFNKSQECHFLRTSPDIFIDGVFPYLLIDDLLALRKTCKGMYFLTHEPIIWKRYLRRLQVPLTQLRPTFRFSESSSNYEIEFLVTRACALDRSWRQNFPKMEQYRVLTTQYKIIDLKMLPGGKFLVASAKDRSNFRFYVLVYALDIVDGSRLIARLPTFFKVYDLQAKYMDYRSRPGIMISYTRRRFKYGAPIDINISDFSHRTPIDQAHPLLYEACCVHMDLENIERVIWPNMHPWLDRNRYLGVARSLPQPFCDVMREESPVEIHSPSLFLFRDVPFFGCAIGNHGIRITQLEDKGTLSATLQFQDYPGFDRAPHRIRAWRFLPSQDGIMVFRSISLTPGKPEVHVVEFYNVPASTGLHTVDAIYGYQCRDAMPLDSEIVIADPVDPWKKMAEDHPDPHPREECPPTLWAFASLDQPKGSAYWCFRPERMHEWDPDSPMLYKCTDIDDHPRLHLNRSGHSERALPGSERTLLYEFKKGLTDAHPIIKMRRFFWPEDRYVKRYPTKDVCYPVREEASEDNVTHFAFRDIRGSDYYAGLVNKEGGLAAITWDETSGRVALASEDADNIYILDLAPVCEPHHRLAYRWWTSLIDPGTFETCHPSTLYH</sequence>
<evidence type="ECO:0008006" key="3">
    <source>
        <dbReference type="Google" id="ProtNLM"/>
    </source>
</evidence>
<dbReference type="InterPro" id="IPR036047">
    <property type="entry name" value="F-box-like_dom_sf"/>
</dbReference>
<evidence type="ECO:0000313" key="2">
    <source>
        <dbReference type="Proteomes" id="UP000807306"/>
    </source>
</evidence>
<dbReference type="EMBL" id="MU157833">
    <property type="protein sequence ID" value="KAF9532100.1"/>
    <property type="molecule type" value="Genomic_DNA"/>
</dbReference>
<protein>
    <recommendedName>
        <fullName evidence="3">F-box domain-containing protein</fullName>
    </recommendedName>
</protein>